<evidence type="ECO:0000256" key="2">
    <source>
        <dbReference type="ARBA" id="ARBA00022490"/>
    </source>
</evidence>
<keyword evidence="7 13" id="KW-0238">DNA-binding</keyword>
<dbReference type="CDD" id="cd00383">
    <property type="entry name" value="trans_reg_C"/>
    <property type="match status" value="1"/>
</dbReference>
<evidence type="ECO:0000256" key="7">
    <source>
        <dbReference type="ARBA" id="ARBA00023125"/>
    </source>
</evidence>
<dbReference type="InterPro" id="IPR011006">
    <property type="entry name" value="CheY-like_superfamily"/>
</dbReference>
<comment type="caution">
    <text evidence="16">The sequence shown here is derived from an EMBL/GenBank/DDBJ whole genome shotgun (WGS) entry which is preliminary data.</text>
</comment>
<keyword evidence="2" id="KW-0963">Cytoplasm</keyword>
<keyword evidence="4" id="KW-0902">Two-component regulatory system</keyword>
<evidence type="ECO:0000256" key="5">
    <source>
        <dbReference type="ARBA" id="ARBA00023015"/>
    </source>
</evidence>
<evidence type="ECO:0000256" key="1">
    <source>
        <dbReference type="ARBA" id="ARBA00004496"/>
    </source>
</evidence>
<keyword evidence="5" id="KW-0805">Transcription regulation</keyword>
<dbReference type="InterPro" id="IPR001867">
    <property type="entry name" value="OmpR/PhoB-type_DNA-bd"/>
</dbReference>
<comment type="function">
    <text evidence="10">Member of the two-component regulatory system HssS/HssR involved in intracellular heme homeostasis and tempering of staphylococcal virulence. Phosphorylated HssR binds to a direct repeat sequence within hrtAB promoter and activates the expression of hrtAB, an efflux pump, in response to extracellular heme, hemin, hemoglobin or blood.</text>
</comment>
<keyword evidence="3 12" id="KW-0597">Phosphoprotein</keyword>
<dbReference type="InterPro" id="IPR036388">
    <property type="entry name" value="WH-like_DNA-bd_sf"/>
</dbReference>
<evidence type="ECO:0000256" key="6">
    <source>
        <dbReference type="ARBA" id="ARBA00023026"/>
    </source>
</evidence>
<evidence type="ECO:0000256" key="8">
    <source>
        <dbReference type="ARBA" id="ARBA00023159"/>
    </source>
</evidence>
<dbReference type="Gene3D" id="6.10.250.690">
    <property type="match status" value="1"/>
</dbReference>
<dbReference type="Gene3D" id="3.40.50.2300">
    <property type="match status" value="1"/>
</dbReference>
<evidence type="ECO:0000256" key="10">
    <source>
        <dbReference type="ARBA" id="ARBA00037471"/>
    </source>
</evidence>
<evidence type="ECO:0000256" key="4">
    <source>
        <dbReference type="ARBA" id="ARBA00023012"/>
    </source>
</evidence>
<dbReference type="PROSITE" id="PS51755">
    <property type="entry name" value="OMPR_PHOB"/>
    <property type="match status" value="1"/>
</dbReference>
<evidence type="ECO:0000256" key="13">
    <source>
        <dbReference type="PROSITE-ProRule" id="PRU01091"/>
    </source>
</evidence>
<protein>
    <recommendedName>
        <fullName evidence="11">Heme response regulator HssR</fullName>
    </recommendedName>
</protein>
<name>A0ABT6H672_9BACI</name>
<feature type="DNA-binding region" description="OmpR/PhoB-type" evidence="13">
    <location>
        <begin position="124"/>
        <end position="222"/>
    </location>
</feature>
<dbReference type="PANTHER" id="PTHR48111">
    <property type="entry name" value="REGULATOR OF RPOS"/>
    <property type="match status" value="1"/>
</dbReference>
<feature type="domain" description="OmpR/PhoB-type" evidence="15">
    <location>
        <begin position="124"/>
        <end position="222"/>
    </location>
</feature>
<dbReference type="Gene3D" id="1.10.10.10">
    <property type="entry name" value="Winged helix-like DNA-binding domain superfamily/Winged helix DNA-binding domain"/>
    <property type="match status" value="1"/>
</dbReference>
<feature type="domain" description="Response regulatory" evidence="14">
    <location>
        <begin position="3"/>
        <end position="116"/>
    </location>
</feature>
<evidence type="ECO:0000256" key="3">
    <source>
        <dbReference type="ARBA" id="ARBA00022553"/>
    </source>
</evidence>
<comment type="subcellular location">
    <subcellularLocation>
        <location evidence="1">Cytoplasm</location>
    </subcellularLocation>
</comment>
<evidence type="ECO:0000259" key="15">
    <source>
        <dbReference type="PROSITE" id="PS51755"/>
    </source>
</evidence>
<evidence type="ECO:0000256" key="12">
    <source>
        <dbReference type="PROSITE-ProRule" id="PRU00169"/>
    </source>
</evidence>
<dbReference type="CDD" id="cd17574">
    <property type="entry name" value="REC_OmpR"/>
    <property type="match status" value="1"/>
</dbReference>
<evidence type="ECO:0000256" key="11">
    <source>
        <dbReference type="ARBA" id="ARBA00039976"/>
    </source>
</evidence>
<sequence length="225" mass="26037">MIHILIADDDIHIRTLLRHYLQQEGYLLLEAEDGAVASHLLETETIHLAIVDIMMPYKNGYELCEEIRRHYDIPVIILSAKEQLLDKERGFLAGTDDYLVKPFEPKELLFRVKALLRRYQLVHADIITVGDTLIDRRSYEVRCGGSTILLPLKEFELLAQLASHPGRTFTREQLIDLIWGIDFEGDARTVDVHVKRLRERFSNRTHAFIISTVRGVGYKLEVKAF</sequence>
<dbReference type="EMBL" id="JARULN010000006">
    <property type="protein sequence ID" value="MDG5754122.1"/>
    <property type="molecule type" value="Genomic_DNA"/>
</dbReference>
<dbReference type="SUPFAM" id="SSF52172">
    <property type="entry name" value="CheY-like"/>
    <property type="match status" value="1"/>
</dbReference>
<dbReference type="Pfam" id="PF00486">
    <property type="entry name" value="Trans_reg_C"/>
    <property type="match status" value="1"/>
</dbReference>
<dbReference type="PANTHER" id="PTHR48111:SF49">
    <property type="entry name" value="HEME RESPONSE REGULATOR HSSR"/>
    <property type="match status" value="1"/>
</dbReference>
<dbReference type="InterPro" id="IPR001789">
    <property type="entry name" value="Sig_transdc_resp-reg_receiver"/>
</dbReference>
<feature type="modified residue" description="4-aspartylphosphate" evidence="12">
    <location>
        <position position="52"/>
    </location>
</feature>
<dbReference type="SMART" id="SM00448">
    <property type="entry name" value="REC"/>
    <property type="match status" value="1"/>
</dbReference>
<organism evidence="16 17">
    <name type="scientific">Ectobacillus antri</name>
    <dbReference type="NCBI Taxonomy" id="2486280"/>
    <lineage>
        <taxon>Bacteria</taxon>
        <taxon>Bacillati</taxon>
        <taxon>Bacillota</taxon>
        <taxon>Bacilli</taxon>
        <taxon>Bacillales</taxon>
        <taxon>Bacillaceae</taxon>
        <taxon>Ectobacillus</taxon>
    </lineage>
</organism>
<reference evidence="16 17" key="1">
    <citation type="submission" date="2023-04" db="EMBL/GenBank/DDBJ databases">
        <title>Ectobacillus antri isolated from activated sludge.</title>
        <authorList>
            <person name="Yan P."/>
            <person name="Liu X."/>
        </authorList>
    </citation>
    <scope>NUCLEOTIDE SEQUENCE [LARGE SCALE GENOMIC DNA]</scope>
    <source>
        <strain evidence="16 17">C18H</strain>
    </source>
</reference>
<keyword evidence="8" id="KW-0010">Activator</keyword>
<dbReference type="InterPro" id="IPR039420">
    <property type="entry name" value="WalR-like"/>
</dbReference>
<evidence type="ECO:0000313" key="16">
    <source>
        <dbReference type="EMBL" id="MDG5754122.1"/>
    </source>
</evidence>
<dbReference type="Pfam" id="PF00072">
    <property type="entry name" value="Response_reg"/>
    <property type="match status" value="1"/>
</dbReference>
<keyword evidence="9" id="KW-0804">Transcription</keyword>
<proteinExistence type="predicted"/>
<dbReference type="PROSITE" id="PS50110">
    <property type="entry name" value="RESPONSE_REGULATORY"/>
    <property type="match status" value="1"/>
</dbReference>
<dbReference type="SMART" id="SM00862">
    <property type="entry name" value="Trans_reg_C"/>
    <property type="match status" value="1"/>
</dbReference>
<keyword evidence="6" id="KW-0843">Virulence</keyword>
<dbReference type="RefSeq" id="WP_124564708.1">
    <property type="nucleotide sequence ID" value="NZ_JARRRY010000005.1"/>
</dbReference>
<dbReference type="Proteomes" id="UP001218246">
    <property type="component" value="Unassembled WGS sequence"/>
</dbReference>
<accession>A0ABT6H672</accession>
<evidence type="ECO:0000256" key="9">
    <source>
        <dbReference type="ARBA" id="ARBA00023163"/>
    </source>
</evidence>
<evidence type="ECO:0000259" key="14">
    <source>
        <dbReference type="PROSITE" id="PS50110"/>
    </source>
</evidence>
<gene>
    <name evidence="16" type="ORF">P6P90_09060</name>
</gene>
<keyword evidence="17" id="KW-1185">Reference proteome</keyword>
<evidence type="ECO:0000313" key="17">
    <source>
        <dbReference type="Proteomes" id="UP001218246"/>
    </source>
</evidence>